<dbReference type="GO" id="GO:0004860">
    <property type="term" value="F:protein kinase inhibitor activity"/>
    <property type="evidence" value="ECO:0007669"/>
    <property type="project" value="UniProtKB-KW"/>
</dbReference>
<keyword evidence="2 3" id="KW-0040">ANK repeat</keyword>
<evidence type="ECO:0000256" key="1">
    <source>
        <dbReference type="ARBA" id="ARBA00022737"/>
    </source>
</evidence>
<comment type="caution">
    <text evidence="4">The sequence shown here is derived from an EMBL/GenBank/DDBJ whole genome shotgun (WGS) entry which is preliminary data.</text>
</comment>
<accession>A0AAV7YQB9</accession>
<keyword evidence="1" id="KW-0677">Repeat</keyword>
<reference evidence="4" key="1">
    <citation type="submission" date="2022-08" db="EMBL/GenBank/DDBJ databases">
        <title>Novel sulphate-reducing endosymbionts in the free-living metamonad Anaeramoeba.</title>
        <authorList>
            <person name="Jerlstrom-Hultqvist J."/>
            <person name="Cepicka I."/>
            <person name="Gallot-Lavallee L."/>
            <person name="Salas-Leiva D."/>
            <person name="Curtis B.A."/>
            <person name="Zahonova K."/>
            <person name="Pipaliya S."/>
            <person name="Dacks J."/>
            <person name="Roger A.J."/>
        </authorList>
    </citation>
    <scope>NUCLEOTIDE SEQUENCE</scope>
    <source>
        <strain evidence="4">Busselton2</strain>
    </source>
</reference>
<gene>
    <name evidence="4" type="ORF">M0812_24995</name>
</gene>
<evidence type="ECO:0000256" key="3">
    <source>
        <dbReference type="PROSITE-ProRule" id="PRU00023"/>
    </source>
</evidence>
<dbReference type="Proteomes" id="UP001146793">
    <property type="component" value="Unassembled WGS sequence"/>
</dbReference>
<dbReference type="Pfam" id="PF12796">
    <property type="entry name" value="Ank_2"/>
    <property type="match status" value="2"/>
</dbReference>
<dbReference type="Gene3D" id="1.25.40.20">
    <property type="entry name" value="Ankyrin repeat-containing domain"/>
    <property type="match status" value="2"/>
</dbReference>
<organism evidence="4 5">
    <name type="scientific">Anaeramoeba flamelloides</name>
    <dbReference type="NCBI Taxonomy" id="1746091"/>
    <lineage>
        <taxon>Eukaryota</taxon>
        <taxon>Metamonada</taxon>
        <taxon>Anaeramoebidae</taxon>
        <taxon>Anaeramoeba</taxon>
    </lineage>
</organism>
<dbReference type="AlphaFoldDB" id="A0AAV7YQB9"/>
<sequence>MFNRFRKTGPLSLKKIGLLKTGSLEQIKNEIKKNHTHLTTNKGWTALHIVCRYNAKTQIIIYLLKLGCSPNSQAMQDDEDEWSPLHILCKYHPTPEGIETLITLGSNPNLQTKKFLLAPLHILAERIKEIECFVALLSNGALVNTKNKEGQTPLQIICVRRGCKDTELIKLLLQYNADPNIRDNSLRSPLHVLCRKKVTKQIVQQFLKKDAYPNAQDRFGWTPMHLLALNKDVEKGILSDLFENGGSFDLKGV</sequence>
<evidence type="ECO:0000256" key="2">
    <source>
        <dbReference type="ARBA" id="ARBA00023043"/>
    </source>
</evidence>
<evidence type="ECO:0000313" key="5">
    <source>
        <dbReference type="Proteomes" id="UP001146793"/>
    </source>
</evidence>
<protein>
    <submittedName>
        <fullName evidence="4">Cyclin-dependent kinase inhibitor 2c-related</fullName>
    </submittedName>
</protein>
<feature type="repeat" description="ANK" evidence="3">
    <location>
        <begin position="149"/>
        <end position="184"/>
    </location>
</feature>
<keyword evidence="4" id="KW-0649">Protein kinase inhibitor</keyword>
<dbReference type="PROSITE" id="PS50088">
    <property type="entry name" value="ANK_REPEAT"/>
    <property type="match status" value="1"/>
</dbReference>
<dbReference type="PANTHER" id="PTHR24171">
    <property type="entry name" value="ANKYRIN REPEAT DOMAIN-CONTAINING PROTEIN 39-RELATED"/>
    <property type="match status" value="1"/>
</dbReference>
<dbReference type="SUPFAM" id="SSF48403">
    <property type="entry name" value="Ankyrin repeat"/>
    <property type="match status" value="1"/>
</dbReference>
<dbReference type="InterPro" id="IPR036770">
    <property type="entry name" value="Ankyrin_rpt-contain_sf"/>
</dbReference>
<proteinExistence type="predicted"/>
<evidence type="ECO:0000313" key="4">
    <source>
        <dbReference type="EMBL" id="KAJ3429639.1"/>
    </source>
</evidence>
<dbReference type="EMBL" id="JANTQA010000057">
    <property type="protein sequence ID" value="KAJ3429639.1"/>
    <property type="molecule type" value="Genomic_DNA"/>
</dbReference>
<dbReference type="PANTHER" id="PTHR24171:SF9">
    <property type="entry name" value="ANKYRIN REPEAT DOMAIN-CONTAINING PROTEIN 39"/>
    <property type="match status" value="1"/>
</dbReference>
<dbReference type="InterPro" id="IPR002110">
    <property type="entry name" value="Ankyrin_rpt"/>
</dbReference>
<name>A0AAV7YQB9_9EUKA</name>
<dbReference type="SMART" id="SM00248">
    <property type="entry name" value="ANK"/>
    <property type="match status" value="6"/>
</dbReference>